<dbReference type="EMBL" id="AP022870">
    <property type="protein sequence ID" value="BCB81337.1"/>
    <property type="molecule type" value="Genomic_DNA"/>
</dbReference>
<gene>
    <name evidence="1" type="ORF">Pflav_077470</name>
</gene>
<protein>
    <submittedName>
        <fullName evidence="1">Uncharacterized protein</fullName>
    </submittedName>
</protein>
<reference evidence="1 2" key="2">
    <citation type="submission" date="2020-03" db="EMBL/GenBank/DDBJ databases">
        <authorList>
            <person name="Ichikawa N."/>
            <person name="Kimura A."/>
            <person name="Kitahashi Y."/>
            <person name="Uohara A."/>
        </authorList>
    </citation>
    <scope>NUCLEOTIDE SEQUENCE [LARGE SCALE GENOMIC DNA]</scope>
    <source>
        <strain evidence="1 2">NBRC 107702</strain>
    </source>
</reference>
<dbReference type="Proteomes" id="UP000502508">
    <property type="component" value="Chromosome"/>
</dbReference>
<reference evidence="1 2" key="1">
    <citation type="submission" date="2020-03" db="EMBL/GenBank/DDBJ databases">
        <title>Whole genome shotgun sequence of Phytohabitans flavus NBRC 107702.</title>
        <authorList>
            <person name="Komaki H."/>
            <person name="Tamura T."/>
        </authorList>
    </citation>
    <scope>NUCLEOTIDE SEQUENCE [LARGE SCALE GENOMIC DNA]</scope>
    <source>
        <strain evidence="1 2">NBRC 107702</strain>
    </source>
</reference>
<proteinExistence type="predicted"/>
<evidence type="ECO:0000313" key="1">
    <source>
        <dbReference type="EMBL" id="BCB81337.1"/>
    </source>
</evidence>
<name>A0A6F8Y5J7_9ACTN</name>
<dbReference type="RefSeq" id="WP_173041228.1">
    <property type="nucleotide sequence ID" value="NZ_AP022870.1"/>
</dbReference>
<keyword evidence="2" id="KW-1185">Reference proteome</keyword>
<dbReference type="AlphaFoldDB" id="A0A6F8Y5J7"/>
<sequence>MRARRLSRLAGLVLALAVTFGAAHWLGGSGGGFSTMEYDWSGPLLEYDWSSFPLP</sequence>
<dbReference type="KEGG" id="pfla:Pflav_077470"/>
<accession>A0A6F8Y5J7</accession>
<evidence type="ECO:0000313" key="2">
    <source>
        <dbReference type="Proteomes" id="UP000502508"/>
    </source>
</evidence>
<organism evidence="1 2">
    <name type="scientific">Phytohabitans flavus</name>
    <dbReference type="NCBI Taxonomy" id="1076124"/>
    <lineage>
        <taxon>Bacteria</taxon>
        <taxon>Bacillati</taxon>
        <taxon>Actinomycetota</taxon>
        <taxon>Actinomycetes</taxon>
        <taxon>Micromonosporales</taxon>
        <taxon>Micromonosporaceae</taxon>
    </lineage>
</organism>